<dbReference type="InterPro" id="IPR009912">
    <property type="entry name" value="DUF1451"/>
</dbReference>
<dbReference type="RefSeq" id="WP_251810663.1">
    <property type="nucleotide sequence ID" value="NZ_CP101527.1"/>
</dbReference>
<dbReference type="Proteomes" id="UP001164472">
    <property type="component" value="Chromosome"/>
</dbReference>
<evidence type="ECO:0000313" key="1">
    <source>
        <dbReference type="EMBL" id="UZW75513.1"/>
    </source>
</evidence>
<gene>
    <name evidence="1" type="ORF">NNL22_02630</name>
</gene>
<protein>
    <submittedName>
        <fullName evidence="1">Zinc ribbon-containing protein</fullName>
    </submittedName>
</protein>
<name>A0A9E8HMU3_9ALTE</name>
<dbReference type="KEGG" id="asem:NNL22_02630"/>
<accession>A0A9E8HMU3</accession>
<sequence>MTTPELPKHSEQAATVYNRILERIDDSIADIEERTWETLKREIDDAVEFEYDVAELTRDEIDLLGAYIKRDLKDLYHHVSETGEGLKEWLKLDLELVEKKVRDTLLSIADKSVVEQAVLEQKIDHKPGDYISGELACAGMLRCLSCGYMMCLIENTHIEDCHKCGGHYFRRVTSRWPRDPETETESQ</sequence>
<proteinExistence type="predicted"/>
<dbReference type="EMBL" id="CP101527">
    <property type="protein sequence ID" value="UZW75513.1"/>
    <property type="molecule type" value="Genomic_DNA"/>
</dbReference>
<dbReference type="Pfam" id="PF07295">
    <property type="entry name" value="DUF1451"/>
    <property type="match status" value="1"/>
</dbReference>
<dbReference type="AlphaFoldDB" id="A0A9E8HMU3"/>
<keyword evidence="2" id="KW-1185">Reference proteome</keyword>
<evidence type="ECO:0000313" key="2">
    <source>
        <dbReference type="Proteomes" id="UP001164472"/>
    </source>
</evidence>
<reference evidence="1" key="1">
    <citation type="submission" date="2022-07" db="EMBL/GenBank/DDBJ databases">
        <title>Alkalimarinus sp. nov., isolated from gut of a Alitta virens.</title>
        <authorList>
            <person name="Yang A.I."/>
            <person name="Shin N.-R."/>
        </authorList>
    </citation>
    <scope>NUCLEOTIDE SEQUENCE</scope>
    <source>
        <strain evidence="1">FA028</strain>
    </source>
</reference>
<organism evidence="1 2">
    <name type="scientific">Alkalimarinus sediminis</name>
    <dbReference type="NCBI Taxonomy" id="1632866"/>
    <lineage>
        <taxon>Bacteria</taxon>
        <taxon>Pseudomonadati</taxon>
        <taxon>Pseudomonadota</taxon>
        <taxon>Gammaproteobacteria</taxon>
        <taxon>Alteromonadales</taxon>
        <taxon>Alteromonadaceae</taxon>
        <taxon>Alkalimarinus</taxon>
    </lineage>
</organism>